<keyword evidence="3" id="KW-1185">Reference proteome</keyword>
<feature type="repeat" description="TPR" evidence="1">
    <location>
        <begin position="1325"/>
        <end position="1358"/>
    </location>
</feature>
<feature type="repeat" description="TPR" evidence="1">
    <location>
        <begin position="817"/>
        <end position="850"/>
    </location>
</feature>
<gene>
    <name evidence="2" type="ORF">QO005_002519</name>
</gene>
<dbReference type="PANTHER" id="PTHR44809:SF1">
    <property type="entry name" value="PROTEIN O-MANNOSYL-TRANSFERASE TMTC1"/>
    <property type="match status" value="1"/>
</dbReference>
<sequence>MTTQMIADCRALIAGGRLDEALARLEALHRQEPDNPDVCHYLGLCLHLSGRSADALPFFEQAVTLSPGQAGVHQNMALALMAVQAPEEAAGHARQAIELEPESVGARLNLVLALTALNRWEEARSICREALDLRPDDPAALGQMGVILMELGEWEAGEAHLRQAIALRPEVESFYNLGVLLQKSQRIEEAIGAYGEALRLDPLHERSANNLAACFRLKGELSLAERVLNRLIEARPEPVHRFNRACLRLLAGRWTEAWAEYELRAEATGIPFPAALSESPRWQGENLGEGTLVILHEQGLGDSLQFVRLLPRIAGRAGKIIFICQPQLLRLLSSLSIFQDETGPFQLLPHGANWPAADAWLPLLSLPGVLNLSPDTVSEKTPYLKAEASVVDRWQDWLDGLEAEDAPRRLRIGLSWQGNPKAYGEPGRSLPLSAFAPLAGFSEEIRWVALQKGEALDQVSGQALPLCVPETFDDGPDAFIDTAALILSLDLVITSDTAVAHLAGALGRPVWLLLRKAPDWRWGMEGLLTDWYPTLRLFRQTVPGDWAGVMQAVQQELKALLAAPKLADIDPSAPETTLNEAIRLHQARDFSAAVRLYRHLLAVRFEEARVLNLLGMAFMEAGGRSASAARQALPFSARSVALRPDVPDHWSNFAIALDAAGHGPDGLRALRHALTFHPDHVPSHLALARRETAQGRAEDALHRAGQVVKAYPNFAHGLSIFAGAALALGRFDEAEEAMRRACRIEPASAAHLVQLGAILLKKKAPQEAARAWEKALVLEPGNADAWSNLGVAERNHGLAEIAAFFQKRGTEMQPNHAEAWSNLGISLLDAGYEGEARDAFTKAIAIRPHYADAEMALGMALMNEGRLEEGLPLYERRFQVETLGIDRSRVRLPEWQGEDLTGKSILVLAEQGFGDAFQFVRYVRLLKQRGAARIMVGCRRKIAVLMASMDGVDGIVCENDPVPPLDYHIFMMSLPLRFGTRVQTIPAFPAYLAAEPECVTRWAEWLSQKPGFRVGLVWQGNPDPQVDKGRSYPLRVLAPLARIEGVRLIALQKGAGEEQIEEVSFAVERPPEGFDEGPDAFVDTAALIMNLDLVITSDTAVAHLAGALGKPVWVILKSHAEWRWLRGRSDSPWYPRSRLFRRVEGEQEAEPFAGPAHRVAEALKRLVAGDRAMLFVTEEPVVEVQPRSEPQKRLALAIQAHMAGDTVKAEAAYAALLHEEAVRAEALHMLGGLAIEQLNYPRALLFLEAARSLGLATPAFQTNFSIVLRHLGRIDEAEGLLRQSLASSPSAEAFMTLGNLLRDTDRHEEALEAYDASLALRSDLAKTHRGKGNALREMGRPEEAVACLTRALELEPEDAETLIDRAHAHLMAGHLPQGFADYEARWRGAELVARSLPMPRWDGAVTPGARLLIHGEQGLGDQIQFARFLRPAISRVGFVILEVREPLVGLFALLTRGWPNIDIRRQGIDPVDDADLEIPMLSLPLVLGTTLESLPAPAMFRPDPRRVAAWEARFAHRESLRVGLVWQGNPNARADKGRSPPLKALELLFKVEGVHWVALQFKDGLEQVKGLDFAAAMELPGRDLGDFAETAAAISALDLVISSCTSTLHLAASLGVPTFALLKYGADWRWMAGRQDSPWYPGLRLFRQSRAGDWAGVAEAAAAELRYFTGARHDG</sequence>
<dbReference type="SUPFAM" id="SSF53756">
    <property type="entry name" value="UDP-Glycosyltransferase/glycogen phosphorylase"/>
    <property type="match status" value="3"/>
</dbReference>
<dbReference type="RefSeq" id="WP_307158376.1">
    <property type="nucleotide sequence ID" value="NZ_JAUSWH010000007.1"/>
</dbReference>
<dbReference type="PROSITE" id="PS50293">
    <property type="entry name" value="TPR_REGION"/>
    <property type="match status" value="1"/>
</dbReference>
<dbReference type="SUPFAM" id="SSF48452">
    <property type="entry name" value="TPR-like"/>
    <property type="match status" value="3"/>
</dbReference>
<dbReference type="PANTHER" id="PTHR44809">
    <property type="match status" value="1"/>
</dbReference>
<protein>
    <submittedName>
        <fullName evidence="2">Tetratricopeptide (TPR) repeat protein</fullName>
    </submittedName>
</protein>
<dbReference type="Gene3D" id="1.25.40.10">
    <property type="entry name" value="Tetratricopeptide repeat domain"/>
    <property type="match status" value="5"/>
</dbReference>
<feature type="repeat" description="TPR" evidence="1">
    <location>
        <begin position="171"/>
        <end position="204"/>
    </location>
</feature>
<dbReference type="InterPro" id="IPR052943">
    <property type="entry name" value="TMTC_O-mannosyl-trnsfr"/>
</dbReference>
<dbReference type="Gene3D" id="3.40.50.2000">
    <property type="entry name" value="Glycogen Phosphorylase B"/>
    <property type="match status" value="3"/>
</dbReference>
<accession>A0ABU0ID53</accession>
<evidence type="ECO:0000313" key="3">
    <source>
        <dbReference type="Proteomes" id="UP001235269"/>
    </source>
</evidence>
<feature type="repeat" description="TPR" evidence="1">
    <location>
        <begin position="1291"/>
        <end position="1324"/>
    </location>
</feature>
<name>A0ABU0ID53_9HYPH</name>
<dbReference type="EMBL" id="JAUSWH010000007">
    <property type="protein sequence ID" value="MDQ0456178.1"/>
    <property type="molecule type" value="Genomic_DNA"/>
</dbReference>
<dbReference type="Pfam" id="PF13424">
    <property type="entry name" value="TPR_12"/>
    <property type="match status" value="1"/>
</dbReference>
<feature type="repeat" description="TPR" evidence="1">
    <location>
        <begin position="749"/>
        <end position="782"/>
    </location>
</feature>
<proteinExistence type="predicted"/>
<reference evidence="2 3" key="1">
    <citation type="submission" date="2023-07" db="EMBL/GenBank/DDBJ databases">
        <title>Genomic Encyclopedia of Type Strains, Phase IV (KMG-IV): sequencing the most valuable type-strain genomes for metagenomic binning, comparative biology and taxonomic classification.</title>
        <authorList>
            <person name="Goeker M."/>
        </authorList>
    </citation>
    <scope>NUCLEOTIDE SEQUENCE [LARGE SCALE GENOMIC DNA]</scope>
    <source>
        <strain evidence="2 3">DSM 100301</strain>
    </source>
</reference>
<keyword evidence="1" id="KW-0802">TPR repeat</keyword>
<dbReference type="InterPro" id="IPR011990">
    <property type="entry name" value="TPR-like_helical_dom_sf"/>
</dbReference>
<dbReference type="Pfam" id="PF13432">
    <property type="entry name" value="TPR_16"/>
    <property type="match status" value="6"/>
</dbReference>
<evidence type="ECO:0000313" key="2">
    <source>
        <dbReference type="EMBL" id="MDQ0456178.1"/>
    </source>
</evidence>
<dbReference type="SMART" id="SM00028">
    <property type="entry name" value="TPR"/>
    <property type="match status" value="13"/>
</dbReference>
<dbReference type="PROSITE" id="PS50005">
    <property type="entry name" value="TPR"/>
    <property type="match status" value="5"/>
</dbReference>
<organism evidence="2 3">
    <name type="scientific">Rhizobium paknamense</name>
    <dbReference type="NCBI Taxonomy" id="1206817"/>
    <lineage>
        <taxon>Bacteria</taxon>
        <taxon>Pseudomonadati</taxon>
        <taxon>Pseudomonadota</taxon>
        <taxon>Alphaproteobacteria</taxon>
        <taxon>Hyphomicrobiales</taxon>
        <taxon>Rhizobiaceae</taxon>
        <taxon>Rhizobium/Agrobacterium group</taxon>
        <taxon>Rhizobium</taxon>
    </lineage>
</organism>
<dbReference type="Proteomes" id="UP001235269">
    <property type="component" value="Unassembled WGS sequence"/>
</dbReference>
<dbReference type="InterPro" id="IPR019734">
    <property type="entry name" value="TPR_rpt"/>
</dbReference>
<evidence type="ECO:0000256" key="1">
    <source>
        <dbReference type="PROSITE-ProRule" id="PRU00339"/>
    </source>
</evidence>
<comment type="caution">
    <text evidence="2">The sequence shown here is derived from an EMBL/GenBank/DDBJ whole genome shotgun (WGS) entry which is preliminary data.</text>
</comment>